<dbReference type="Proteomes" id="UP000521872">
    <property type="component" value="Unassembled WGS sequence"/>
</dbReference>
<dbReference type="PANTHER" id="PTHR22624:SF49">
    <property type="entry name" value="CYSTEINE PROTEASE"/>
    <property type="match status" value="1"/>
</dbReference>
<keyword evidence="3" id="KW-0813">Transport</keyword>
<dbReference type="GO" id="GO:0019786">
    <property type="term" value="F:protein-phosphatidylethanolamide deconjugating activity"/>
    <property type="evidence" value="ECO:0007669"/>
    <property type="project" value="InterPro"/>
</dbReference>
<dbReference type="AlphaFoldDB" id="A0A8H4VVC6"/>
<dbReference type="GO" id="GO:0004197">
    <property type="term" value="F:cysteine-type endopeptidase activity"/>
    <property type="evidence" value="ECO:0007669"/>
    <property type="project" value="TreeGrafter"/>
</dbReference>
<evidence type="ECO:0000256" key="1">
    <source>
        <dbReference type="ARBA" id="ARBA00004329"/>
    </source>
</evidence>
<dbReference type="InterPro" id="IPR046792">
    <property type="entry name" value="Peptidase_C54_cat"/>
</dbReference>
<dbReference type="PANTHER" id="PTHR22624">
    <property type="entry name" value="CYSTEINE PROTEASE ATG4"/>
    <property type="match status" value="1"/>
</dbReference>
<evidence type="ECO:0000259" key="12">
    <source>
        <dbReference type="Pfam" id="PF03416"/>
    </source>
</evidence>
<keyword evidence="4 11" id="KW-0963">Cytoplasm</keyword>
<dbReference type="GO" id="GO:0034727">
    <property type="term" value="P:piecemeal microautophagy of the nucleus"/>
    <property type="evidence" value="ECO:0007669"/>
    <property type="project" value="TreeGrafter"/>
</dbReference>
<dbReference type="EC" id="3.4.22.-" evidence="11"/>
<sequence length="113" mass="12677">MDWRRPPYPIATADYATYVQILTWFLDMPSPGSPFSFHRMALAGKELGTDVVQWFEPSVAAGTIRILTTAFPECGLSTAVALDSTLYQNHLFAASHGETTSRLPRRQWDDVGW</sequence>
<feature type="domain" description="Peptidase C54 catalytic" evidence="12">
    <location>
        <begin position="2"/>
        <end position="96"/>
    </location>
</feature>
<keyword evidence="8" id="KW-0653">Protein transport</keyword>
<evidence type="ECO:0000256" key="7">
    <source>
        <dbReference type="ARBA" id="ARBA00022807"/>
    </source>
</evidence>
<dbReference type="Pfam" id="PF03416">
    <property type="entry name" value="Peptidase_C54"/>
    <property type="match status" value="1"/>
</dbReference>
<evidence type="ECO:0000256" key="11">
    <source>
        <dbReference type="RuleBase" id="RU363115"/>
    </source>
</evidence>
<organism evidence="13 14">
    <name type="scientific">Agrocybe pediades</name>
    <dbReference type="NCBI Taxonomy" id="84607"/>
    <lineage>
        <taxon>Eukaryota</taxon>
        <taxon>Fungi</taxon>
        <taxon>Dikarya</taxon>
        <taxon>Basidiomycota</taxon>
        <taxon>Agaricomycotina</taxon>
        <taxon>Agaricomycetes</taxon>
        <taxon>Agaricomycetidae</taxon>
        <taxon>Agaricales</taxon>
        <taxon>Agaricineae</taxon>
        <taxon>Strophariaceae</taxon>
        <taxon>Agrocybe</taxon>
    </lineage>
</organism>
<evidence type="ECO:0000256" key="10">
    <source>
        <dbReference type="ARBA" id="ARBA00029362"/>
    </source>
</evidence>
<dbReference type="GO" id="GO:0000423">
    <property type="term" value="P:mitophagy"/>
    <property type="evidence" value="ECO:0007669"/>
    <property type="project" value="TreeGrafter"/>
</dbReference>
<dbReference type="InterPro" id="IPR038765">
    <property type="entry name" value="Papain-like_cys_pep_sf"/>
</dbReference>
<keyword evidence="7" id="KW-0788">Thiol protease</keyword>
<evidence type="ECO:0000256" key="5">
    <source>
        <dbReference type="ARBA" id="ARBA00022670"/>
    </source>
</evidence>
<protein>
    <recommendedName>
        <fullName evidence="11">Cysteine protease</fullName>
        <ecNumber evidence="11">3.4.22.-</ecNumber>
    </recommendedName>
</protein>
<dbReference type="EMBL" id="JAACJL010000005">
    <property type="protein sequence ID" value="KAF4621690.1"/>
    <property type="molecule type" value="Genomic_DNA"/>
</dbReference>
<evidence type="ECO:0000256" key="9">
    <source>
        <dbReference type="ARBA" id="ARBA00023006"/>
    </source>
</evidence>
<comment type="similarity">
    <text evidence="2 11">Belongs to the peptidase C54 family.</text>
</comment>
<dbReference type="GO" id="GO:0005634">
    <property type="term" value="C:nucleus"/>
    <property type="evidence" value="ECO:0007669"/>
    <property type="project" value="UniProtKB-SubCell"/>
</dbReference>
<comment type="function">
    <text evidence="11">Required for selective autophagic degradation of the nucleus (nucleophagy) as well as for mitophagy which contributes to regulate mitochondrial quantity and quality by eliminating the mitochondria to a basal level to fulfill cellular energy requirements and preventing excess ROS production.</text>
</comment>
<evidence type="ECO:0000256" key="2">
    <source>
        <dbReference type="ARBA" id="ARBA00010958"/>
    </source>
</evidence>
<comment type="caution">
    <text evidence="13">The sequence shown here is derived from an EMBL/GenBank/DDBJ whole genome shotgun (WGS) entry which is preliminary data.</text>
</comment>
<keyword evidence="14" id="KW-1185">Reference proteome</keyword>
<dbReference type="GO" id="GO:0035973">
    <property type="term" value="P:aggrephagy"/>
    <property type="evidence" value="ECO:0007669"/>
    <property type="project" value="TreeGrafter"/>
</dbReference>
<evidence type="ECO:0000256" key="4">
    <source>
        <dbReference type="ARBA" id="ARBA00022490"/>
    </source>
</evidence>
<keyword evidence="6 11" id="KW-0378">Hydrolase</keyword>
<name>A0A8H4VVC6_9AGAR</name>
<dbReference type="GO" id="GO:0000407">
    <property type="term" value="C:phagophore assembly site"/>
    <property type="evidence" value="ECO:0007669"/>
    <property type="project" value="UniProtKB-SubCell"/>
</dbReference>
<keyword evidence="11" id="KW-0539">Nucleus</keyword>
<evidence type="ECO:0000313" key="13">
    <source>
        <dbReference type="EMBL" id="KAF4621690.1"/>
    </source>
</evidence>
<dbReference type="GO" id="GO:0015031">
    <property type="term" value="P:protein transport"/>
    <property type="evidence" value="ECO:0007669"/>
    <property type="project" value="UniProtKB-KW"/>
</dbReference>
<dbReference type="GO" id="GO:0000045">
    <property type="term" value="P:autophagosome assembly"/>
    <property type="evidence" value="ECO:0007669"/>
    <property type="project" value="TreeGrafter"/>
</dbReference>
<keyword evidence="9" id="KW-0072">Autophagy</keyword>
<dbReference type="InterPro" id="IPR005078">
    <property type="entry name" value="Peptidase_C54"/>
</dbReference>
<proteinExistence type="inferred from homology"/>
<evidence type="ECO:0000256" key="3">
    <source>
        <dbReference type="ARBA" id="ARBA00022448"/>
    </source>
</evidence>
<gene>
    <name evidence="13" type="ORF">D9613_012811</name>
</gene>
<dbReference type="SUPFAM" id="SSF54001">
    <property type="entry name" value="Cysteine proteinases"/>
    <property type="match status" value="1"/>
</dbReference>
<comment type="subcellular location">
    <subcellularLocation>
        <location evidence="11">Nucleus</location>
    </subcellularLocation>
    <subcellularLocation>
        <location evidence="11">Cytoplasm</location>
    </subcellularLocation>
    <subcellularLocation>
        <location evidence="1">Preautophagosomal structure</location>
    </subcellularLocation>
</comment>
<evidence type="ECO:0000256" key="8">
    <source>
        <dbReference type="ARBA" id="ARBA00022927"/>
    </source>
</evidence>
<keyword evidence="5 11" id="KW-0645">Protease</keyword>
<accession>A0A8H4VVC6</accession>
<evidence type="ECO:0000256" key="6">
    <source>
        <dbReference type="ARBA" id="ARBA00022801"/>
    </source>
</evidence>
<evidence type="ECO:0000313" key="14">
    <source>
        <dbReference type="Proteomes" id="UP000521872"/>
    </source>
</evidence>
<reference evidence="13 14" key="1">
    <citation type="submission" date="2019-12" db="EMBL/GenBank/DDBJ databases">
        <authorList>
            <person name="Floudas D."/>
            <person name="Bentzer J."/>
            <person name="Ahren D."/>
            <person name="Johansson T."/>
            <person name="Persson P."/>
            <person name="Tunlid A."/>
        </authorList>
    </citation>
    <scope>NUCLEOTIDE SEQUENCE [LARGE SCALE GENOMIC DNA]</scope>
    <source>
        <strain evidence="13 14">CBS 102.39</strain>
    </source>
</reference>
<comment type="catalytic activity">
    <reaction evidence="10">
        <text>[protein]-C-terminal L-amino acid-glycyl-phosphatidylethanolamide + H2O = [protein]-C-terminal L-amino acid-glycine + a 1,2-diacyl-sn-glycero-3-phosphoethanolamine</text>
        <dbReference type="Rhea" id="RHEA:67548"/>
        <dbReference type="Rhea" id="RHEA-COMP:17323"/>
        <dbReference type="Rhea" id="RHEA-COMP:17324"/>
        <dbReference type="ChEBI" id="CHEBI:15377"/>
        <dbReference type="ChEBI" id="CHEBI:64612"/>
        <dbReference type="ChEBI" id="CHEBI:172940"/>
        <dbReference type="ChEBI" id="CHEBI:172941"/>
    </reaction>
    <physiologicalReaction direction="left-to-right" evidence="10">
        <dbReference type="Rhea" id="RHEA:67549"/>
    </physiologicalReaction>
</comment>
<dbReference type="GO" id="GO:0016485">
    <property type="term" value="P:protein processing"/>
    <property type="evidence" value="ECO:0007669"/>
    <property type="project" value="TreeGrafter"/>
</dbReference>